<dbReference type="Proteomes" id="UP001164250">
    <property type="component" value="Chromosome 9"/>
</dbReference>
<keyword evidence="2" id="KW-1185">Reference proteome</keyword>
<evidence type="ECO:0000313" key="1">
    <source>
        <dbReference type="EMBL" id="KAJ0087932.1"/>
    </source>
</evidence>
<protein>
    <submittedName>
        <fullName evidence="1">Uncharacterized protein</fullName>
    </submittedName>
</protein>
<sequence length="724" mass="80816">MSSTTSTSIAYENSSFDHAQNLEHQRQKHNGNFTNHENVSFNKTVVKHHVINLANTCRATEAAYPFILSFNKLSYSVKVHQKLAFSFLGRGRRGSQECNNNKVLLDNISGEAPEGEIMAILGASGSGKSTLIDALAGRIGKESLKGTISLNGEVLESRLLKVISAYVMQDDLLFPMLTVQETLMFSAEFRLPRYFTKKMKQARIQALIDRLGLRSAGNTIIGDEKHRGISGGERRRVSIGVDIVHDPILLFLDEPISGLDSTSAFMIVKVLKRIAKSGSIVIMSIHQPSYRILSLLDRSVFLSRGQTVYNGALAGLSHFFTNFGHPLPENENQTEFALDLIRELEEIPGGITSLVNFNKAWQTLMKHANKVDDQPKVSLKDAMKTSIAKGKLVSAGTSTNDSNQTSSVQTFANPFWIEIIVISKRLLINSRRMPELFKIRLGVVFFTAFILGTLYWRLSNSPQGTEGRLGFLASAMTTILYICAHEIPAYHQERYIFIRETAYNAYRHSSYVLAHSLVSIPSMIILSFAFSASTFWAVGLAGGFSGFFFFIITIFATFWAGSSFMAFFSGLVTNLIVGFTSVAAILGYFLIFSGFYISPRQIPFYWKWLHYVSLVKYPYEAVLQNEYSDTRICYAKGIQLFDNTPFVELTVATKMKLLESMSSVLGKDKLSSSTCLSTGVQILKQIGASDFNKRNCILITIAFGILFRVLFFLSLLFGSKNKRR</sequence>
<proteinExistence type="predicted"/>
<reference evidence="2" key="1">
    <citation type="journal article" date="2023" name="G3 (Bethesda)">
        <title>Genome assembly and association tests identify interacting loci associated with vigor, precocity, and sex in interspecific pistachio rootstocks.</title>
        <authorList>
            <person name="Palmer W."/>
            <person name="Jacygrad E."/>
            <person name="Sagayaradj S."/>
            <person name="Cavanaugh K."/>
            <person name="Han R."/>
            <person name="Bertier L."/>
            <person name="Beede B."/>
            <person name="Kafkas S."/>
            <person name="Golino D."/>
            <person name="Preece J."/>
            <person name="Michelmore R."/>
        </authorList>
    </citation>
    <scope>NUCLEOTIDE SEQUENCE [LARGE SCALE GENOMIC DNA]</scope>
</reference>
<evidence type="ECO:0000313" key="2">
    <source>
        <dbReference type="Proteomes" id="UP001164250"/>
    </source>
</evidence>
<dbReference type="EMBL" id="CM047905">
    <property type="protein sequence ID" value="KAJ0087932.1"/>
    <property type="molecule type" value="Genomic_DNA"/>
</dbReference>
<gene>
    <name evidence="1" type="ORF">Patl1_31972</name>
</gene>
<organism evidence="1 2">
    <name type="scientific">Pistacia atlantica</name>
    <dbReference type="NCBI Taxonomy" id="434234"/>
    <lineage>
        <taxon>Eukaryota</taxon>
        <taxon>Viridiplantae</taxon>
        <taxon>Streptophyta</taxon>
        <taxon>Embryophyta</taxon>
        <taxon>Tracheophyta</taxon>
        <taxon>Spermatophyta</taxon>
        <taxon>Magnoliopsida</taxon>
        <taxon>eudicotyledons</taxon>
        <taxon>Gunneridae</taxon>
        <taxon>Pentapetalae</taxon>
        <taxon>rosids</taxon>
        <taxon>malvids</taxon>
        <taxon>Sapindales</taxon>
        <taxon>Anacardiaceae</taxon>
        <taxon>Pistacia</taxon>
    </lineage>
</organism>
<accession>A0ACC1AMN9</accession>
<name>A0ACC1AMN9_9ROSI</name>
<comment type="caution">
    <text evidence="1">The sequence shown here is derived from an EMBL/GenBank/DDBJ whole genome shotgun (WGS) entry which is preliminary data.</text>
</comment>